<keyword evidence="1" id="KW-0472">Membrane</keyword>
<evidence type="ECO:0000313" key="3">
    <source>
        <dbReference type="Proteomes" id="UP000276443"/>
    </source>
</evidence>
<dbReference type="AlphaFoldDB" id="A0A3N5C3E0"/>
<feature type="transmembrane region" description="Helical" evidence="1">
    <location>
        <begin position="125"/>
        <end position="143"/>
    </location>
</feature>
<feature type="transmembrane region" description="Helical" evidence="1">
    <location>
        <begin position="159"/>
        <end position="182"/>
    </location>
</feature>
<keyword evidence="3" id="KW-1185">Reference proteome</keyword>
<keyword evidence="1" id="KW-1133">Transmembrane helix</keyword>
<name>A0A3N5C3E0_9BACI</name>
<feature type="transmembrane region" description="Helical" evidence="1">
    <location>
        <begin position="59"/>
        <end position="76"/>
    </location>
</feature>
<evidence type="ECO:0000313" key="2">
    <source>
        <dbReference type="EMBL" id="RPF53952.1"/>
    </source>
</evidence>
<reference evidence="2 3" key="1">
    <citation type="submission" date="2018-11" db="EMBL/GenBank/DDBJ databases">
        <title>Genomic Encyclopedia of Type Strains, Phase IV (KMG-IV): sequencing the most valuable type-strain genomes for metagenomic binning, comparative biology and taxonomic classification.</title>
        <authorList>
            <person name="Goeker M."/>
        </authorList>
    </citation>
    <scope>NUCLEOTIDE SEQUENCE [LARGE SCALE GENOMIC DNA]</scope>
    <source>
        <strain evidence="2 3">DSM 18090</strain>
    </source>
</reference>
<feature type="transmembrane region" description="Helical" evidence="1">
    <location>
        <begin position="96"/>
        <end position="118"/>
    </location>
</feature>
<comment type="caution">
    <text evidence="2">The sequence shown here is derived from an EMBL/GenBank/DDBJ whole genome shotgun (WGS) entry which is preliminary data.</text>
</comment>
<evidence type="ECO:0000256" key="1">
    <source>
        <dbReference type="SAM" id="Phobius"/>
    </source>
</evidence>
<organism evidence="2 3">
    <name type="scientific">Aquisalibacillus elongatus</name>
    <dbReference type="NCBI Taxonomy" id="485577"/>
    <lineage>
        <taxon>Bacteria</taxon>
        <taxon>Bacillati</taxon>
        <taxon>Bacillota</taxon>
        <taxon>Bacilli</taxon>
        <taxon>Bacillales</taxon>
        <taxon>Bacillaceae</taxon>
        <taxon>Aquisalibacillus</taxon>
    </lineage>
</organism>
<gene>
    <name evidence="2" type="ORF">EDC24_1138</name>
</gene>
<keyword evidence="1" id="KW-0812">Transmembrane</keyword>
<protein>
    <submittedName>
        <fullName evidence="2">Uncharacterized protein</fullName>
    </submittedName>
</protein>
<sequence>MSYQEYWEKLYDIYSDLTQVRNHYWAEYSSFGDWQFWVVMALLVLPLIVLVFTVDRRRIFEVFFFGYTVHVLWTYISDILEYDLLFVHTYFVSPFFPSAINMTASLLAVGFLLLYQYCTNNGKNFYIWTLGLSALFAFGAASIEEMVGFANIGRGFNQFYIFLIDVSVAYVAYWGTRFLVYVKNKAK</sequence>
<dbReference type="EMBL" id="RKRF01000008">
    <property type="protein sequence ID" value="RPF53952.1"/>
    <property type="molecule type" value="Genomic_DNA"/>
</dbReference>
<dbReference type="OrthoDB" id="2591789at2"/>
<proteinExistence type="predicted"/>
<dbReference type="Proteomes" id="UP000276443">
    <property type="component" value="Unassembled WGS sequence"/>
</dbReference>
<accession>A0A3N5C3E0</accession>
<feature type="transmembrane region" description="Helical" evidence="1">
    <location>
        <begin position="34"/>
        <end position="52"/>
    </location>
</feature>
<dbReference type="RefSeq" id="WP_124220563.1">
    <property type="nucleotide sequence ID" value="NZ_RKRF01000008.1"/>
</dbReference>